<reference evidence="7 8" key="1">
    <citation type="submission" date="2019-10" db="EMBL/GenBank/DDBJ databases">
        <authorList>
            <person name="Wolf R A."/>
        </authorList>
    </citation>
    <scope>NUCLEOTIDE SEQUENCE [LARGE SCALE GENOMIC DNA]</scope>
    <source>
        <strain evidence="7">Collinsella_intestinalis_DSM_13632</strain>
    </source>
</reference>
<feature type="transmembrane region" description="Helical" evidence="6">
    <location>
        <begin position="331"/>
        <end position="354"/>
    </location>
</feature>
<sequence length="480" mass="52518">MLINKLKNASLEVKSATVYTLSSVISRGLAVISMPVFTRIMSASDMGVVNLYTSWYSMVSIVSTLALTSGGYSLAMKEFGDQRDEYESSVLTLSSLMALIMGGGLVASSPWVSRFVGLSPRLIILMSFGLLVMPAWDFWTLRQRYEYKYKLAFLLSVGSAVLATAASVGAVIIASSSPHLDCSLAEARLSANYLIVYGVSGVLWVLLMVRGRTFYNSRFWRFSLGLSLPLIGYSVASQVLSVSDRVMISAMVGDAQTGIYGVLYSASSISLFFWSAINSSFIPYLFQNIDFEGHEGIKKSSTLLLALFALISVLISWFGPEIIRVLATDEYLSAVSLMPPIAAGVFLTAISNMYSNILVYYRQTTYIMFASIAAATVNVLLNLVAIPLFGFYAAAYTTLASYIVLAFSQRAWAGKACRERGRKTTVYEDDRLVVLSVGTLAATMCGMALYQATLVRYLACFALFIMVLLVLVKVRANKER</sequence>
<dbReference type="InterPro" id="IPR050833">
    <property type="entry name" value="Poly_Biosynth_Transport"/>
</dbReference>
<feature type="transmembrane region" description="Helical" evidence="6">
    <location>
        <begin position="391"/>
        <end position="412"/>
    </location>
</feature>
<evidence type="ECO:0000256" key="5">
    <source>
        <dbReference type="ARBA" id="ARBA00023136"/>
    </source>
</evidence>
<dbReference type="GeneID" id="77465509"/>
<dbReference type="Pfam" id="PF01943">
    <property type="entry name" value="Polysacc_synt"/>
    <property type="match status" value="1"/>
</dbReference>
<feature type="transmembrane region" description="Helical" evidence="6">
    <location>
        <begin position="366"/>
        <end position="385"/>
    </location>
</feature>
<gene>
    <name evidence="7" type="ORF">JKKLCJKK_00525</name>
</gene>
<feature type="transmembrane region" description="Helical" evidence="6">
    <location>
        <begin position="54"/>
        <end position="76"/>
    </location>
</feature>
<evidence type="ECO:0000256" key="6">
    <source>
        <dbReference type="SAM" id="Phobius"/>
    </source>
</evidence>
<dbReference type="RefSeq" id="WP_152063217.1">
    <property type="nucleotide sequence ID" value="NZ_CABWIC010000007.1"/>
</dbReference>
<dbReference type="InterPro" id="IPR002797">
    <property type="entry name" value="Polysacc_synth"/>
</dbReference>
<feature type="transmembrane region" description="Helical" evidence="6">
    <location>
        <begin position="88"/>
        <end position="112"/>
    </location>
</feature>
<feature type="transmembrane region" description="Helical" evidence="6">
    <location>
        <begin position="21"/>
        <end position="42"/>
    </location>
</feature>
<feature type="transmembrane region" description="Helical" evidence="6">
    <location>
        <begin position="259"/>
        <end position="281"/>
    </location>
</feature>
<evidence type="ECO:0000256" key="4">
    <source>
        <dbReference type="ARBA" id="ARBA00022989"/>
    </source>
</evidence>
<feature type="transmembrane region" description="Helical" evidence="6">
    <location>
        <begin position="456"/>
        <end position="474"/>
    </location>
</feature>
<evidence type="ECO:0000256" key="1">
    <source>
        <dbReference type="ARBA" id="ARBA00004651"/>
    </source>
</evidence>
<dbReference type="GO" id="GO:0005886">
    <property type="term" value="C:plasma membrane"/>
    <property type="evidence" value="ECO:0007669"/>
    <property type="project" value="UniProtKB-SubCell"/>
</dbReference>
<feature type="transmembrane region" description="Helical" evidence="6">
    <location>
        <begin position="187"/>
        <end position="207"/>
    </location>
</feature>
<name>A0A5K1IUF5_9ACTN</name>
<keyword evidence="5 6" id="KW-0472">Membrane</keyword>
<dbReference type="EMBL" id="CABWIC010000007">
    <property type="protein sequence ID" value="VWL92281.1"/>
    <property type="molecule type" value="Genomic_DNA"/>
</dbReference>
<proteinExistence type="predicted"/>
<keyword evidence="2" id="KW-1003">Cell membrane</keyword>
<dbReference type="AlphaFoldDB" id="A0A5K1IUF5"/>
<evidence type="ECO:0000256" key="3">
    <source>
        <dbReference type="ARBA" id="ARBA00022692"/>
    </source>
</evidence>
<feature type="transmembrane region" description="Helical" evidence="6">
    <location>
        <begin position="302"/>
        <end position="319"/>
    </location>
</feature>
<feature type="transmembrane region" description="Helical" evidence="6">
    <location>
        <begin position="118"/>
        <end position="139"/>
    </location>
</feature>
<evidence type="ECO:0000256" key="2">
    <source>
        <dbReference type="ARBA" id="ARBA00022475"/>
    </source>
</evidence>
<accession>A0A5K1IUF5</accession>
<feature type="transmembrane region" description="Helical" evidence="6">
    <location>
        <begin position="151"/>
        <end position="175"/>
    </location>
</feature>
<dbReference type="OrthoDB" id="9815248at2"/>
<comment type="subcellular location">
    <subcellularLocation>
        <location evidence="1">Cell membrane</location>
        <topology evidence="1">Multi-pass membrane protein</topology>
    </subcellularLocation>
</comment>
<keyword evidence="4 6" id="KW-1133">Transmembrane helix</keyword>
<feature type="transmembrane region" description="Helical" evidence="6">
    <location>
        <begin position="432"/>
        <end position="450"/>
    </location>
</feature>
<dbReference type="Proteomes" id="UP000405524">
    <property type="component" value="Unassembled WGS sequence"/>
</dbReference>
<feature type="transmembrane region" description="Helical" evidence="6">
    <location>
        <begin position="219"/>
        <end position="239"/>
    </location>
</feature>
<dbReference type="PANTHER" id="PTHR30250">
    <property type="entry name" value="PST FAMILY PREDICTED COLANIC ACID TRANSPORTER"/>
    <property type="match status" value="1"/>
</dbReference>
<organism evidence="7 8">
    <name type="scientific">Collinsella intestinalis</name>
    <dbReference type="NCBI Taxonomy" id="147207"/>
    <lineage>
        <taxon>Bacteria</taxon>
        <taxon>Bacillati</taxon>
        <taxon>Actinomycetota</taxon>
        <taxon>Coriobacteriia</taxon>
        <taxon>Coriobacteriales</taxon>
        <taxon>Coriobacteriaceae</taxon>
        <taxon>Collinsella</taxon>
    </lineage>
</organism>
<protein>
    <submittedName>
        <fullName evidence="7">Polysaccharide biosynthesis protein</fullName>
    </submittedName>
</protein>
<dbReference type="PANTHER" id="PTHR30250:SF11">
    <property type="entry name" value="O-ANTIGEN TRANSPORTER-RELATED"/>
    <property type="match status" value="1"/>
</dbReference>
<evidence type="ECO:0000313" key="8">
    <source>
        <dbReference type="Proteomes" id="UP000405524"/>
    </source>
</evidence>
<keyword evidence="3 6" id="KW-0812">Transmembrane</keyword>
<evidence type="ECO:0000313" key="7">
    <source>
        <dbReference type="EMBL" id="VWL92281.1"/>
    </source>
</evidence>